<dbReference type="EMBL" id="ANMU01000057">
    <property type="protein sequence ID" value="EMJ82890.1"/>
    <property type="molecule type" value="Genomic_DNA"/>
</dbReference>
<dbReference type="Proteomes" id="UP000011873">
    <property type="component" value="Unassembled WGS sequence"/>
</dbReference>
<reference evidence="2 3" key="1">
    <citation type="submission" date="2013-01" db="EMBL/GenBank/DDBJ databases">
        <authorList>
            <person name="Harkins D.M."/>
            <person name="Durkin A.S."/>
            <person name="Brinkac L.M."/>
            <person name="Haft D.H."/>
            <person name="Selengut J.D."/>
            <person name="Sanka R."/>
            <person name="DePew J."/>
            <person name="Purushe J."/>
            <person name="Galloway R.L."/>
            <person name="Vinetz J.M."/>
            <person name="Sutton G.G."/>
            <person name="Nierman W.C."/>
            <person name="Fouts D.E."/>
        </authorList>
    </citation>
    <scope>NUCLEOTIDE SEQUENCE [LARGE SCALE GENOMIC DNA]</scope>
    <source>
        <strain evidence="2 3">Sponselee CDC</strain>
    </source>
</reference>
<organism evidence="2 3">
    <name type="scientific">Leptospira borgpetersenii serovar Hardjo-bovis str. Sponselee</name>
    <dbReference type="NCBI Taxonomy" id="1303729"/>
    <lineage>
        <taxon>Bacteria</taxon>
        <taxon>Pseudomonadati</taxon>
        <taxon>Spirochaetota</taxon>
        <taxon>Spirochaetia</taxon>
        <taxon>Leptospirales</taxon>
        <taxon>Leptospiraceae</taxon>
        <taxon>Leptospira</taxon>
    </lineage>
</organism>
<evidence type="ECO:0000313" key="3">
    <source>
        <dbReference type="Proteomes" id="UP000011873"/>
    </source>
</evidence>
<dbReference type="PANTHER" id="PTHR35812">
    <property type="entry name" value="LIPOPROTEIN"/>
    <property type="match status" value="1"/>
</dbReference>
<dbReference type="Pfam" id="PF07603">
    <property type="entry name" value="Lcl_C"/>
    <property type="match status" value="1"/>
</dbReference>
<dbReference type="PATRIC" id="fig|1218567.3.peg.1436"/>
<protein>
    <submittedName>
        <fullName evidence="2">PF07603 family protein</fullName>
    </submittedName>
</protein>
<feature type="domain" description="Lcl C-terminal" evidence="1">
    <location>
        <begin position="6"/>
        <end position="128"/>
    </location>
</feature>
<dbReference type="PANTHER" id="PTHR35812:SF1">
    <property type="entry name" value="LIPOPROTEIN"/>
    <property type="match status" value="1"/>
</dbReference>
<evidence type="ECO:0000313" key="2">
    <source>
        <dbReference type="EMBL" id="EMJ82890.1"/>
    </source>
</evidence>
<name>M6C9F9_LEPBO</name>
<accession>M6C9F9</accession>
<gene>
    <name evidence="2" type="ORF">LEP1GSC016_2829</name>
</gene>
<evidence type="ECO:0000259" key="1">
    <source>
        <dbReference type="Pfam" id="PF07603"/>
    </source>
</evidence>
<dbReference type="InterPro" id="IPR011460">
    <property type="entry name" value="Lcl_C"/>
</dbReference>
<proteinExistence type="predicted"/>
<sequence>MDLLDGTVRDQNTGLLWSQCSEGQAGGCIGASLDLDWSAALNACNVLNLAGRTNWRLPNANELLSIVDFNNNNPAINVAFFPNTPNSNYWTSTTYENNIAFAVAISSTTGSLVTGLNDKLQGLKVRCVTTF</sequence>
<comment type="caution">
    <text evidence="2">The sequence shown here is derived from an EMBL/GenBank/DDBJ whole genome shotgun (WGS) entry which is preliminary data.</text>
</comment>
<dbReference type="AlphaFoldDB" id="M6C9F9"/>